<dbReference type="Proteomes" id="UP000503011">
    <property type="component" value="Chromosome"/>
</dbReference>
<dbReference type="AlphaFoldDB" id="A0A6F8YC81"/>
<proteinExistence type="predicted"/>
<dbReference type="PANTHER" id="PTHR43591">
    <property type="entry name" value="METHYLTRANSFERASE"/>
    <property type="match status" value="1"/>
</dbReference>
<accession>A0A6F8YC81</accession>
<dbReference type="Pfam" id="PF08241">
    <property type="entry name" value="Methyltransf_11"/>
    <property type="match status" value="1"/>
</dbReference>
<dbReference type="KEGG" id="psuu:Psuf_010250"/>
<dbReference type="Gene3D" id="3.40.50.150">
    <property type="entry name" value="Vaccinia Virus protein VP39"/>
    <property type="match status" value="1"/>
</dbReference>
<dbReference type="InterPro" id="IPR013216">
    <property type="entry name" value="Methyltransf_11"/>
</dbReference>
<dbReference type="InterPro" id="IPR029063">
    <property type="entry name" value="SAM-dependent_MTases_sf"/>
</dbReference>
<name>A0A6F8YC81_9ACTN</name>
<reference evidence="2 3" key="2">
    <citation type="submission" date="2020-03" db="EMBL/GenBank/DDBJ databases">
        <authorList>
            <person name="Ichikawa N."/>
            <person name="Kimura A."/>
            <person name="Kitahashi Y."/>
            <person name="Uohara A."/>
        </authorList>
    </citation>
    <scope>NUCLEOTIDE SEQUENCE [LARGE SCALE GENOMIC DNA]</scope>
    <source>
        <strain evidence="2 3">NBRC 105367</strain>
    </source>
</reference>
<dbReference type="EMBL" id="AP022871">
    <property type="protein sequence ID" value="BCB83712.1"/>
    <property type="molecule type" value="Genomic_DNA"/>
</dbReference>
<evidence type="ECO:0000259" key="1">
    <source>
        <dbReference type="Pfam" id="PF08241"/>
    </source>
</evidence>
<keyword evidence="3" id="KW-1185">Reference proteome</keyword>
<dbReference type="GO" id="GO:0008757">
    <property type="term" value="F:S-adenosylmethionine-dependent methyltransferase activity"/>
    <property type="evidence" value="ECO:0007669"/>
    <property type="project" value="InterPro"/>
</dbReference>
<dbReference type="RefSeq" id="WP_173154317.1">
    <property type="nucleotide sequence ID" value="NZ_AP022871.1"/>
</dbReference>
<gene>
    <name evidence="2" type="ORF">Psuf_010250</name>
</gene>
<dbReference type="SUPFAM" id="SSF53335">
    <property type="entry name" value="S-adenosyl-L-methionine-dependent methyltransferases"/>
    <property type="match status" value="1"/>
</dbReference>
<dbReference type="CDD" id="cd02440">
    <property type="entry name" value="AdoMet_MTases"/>
    <property type="match status" value="1"/>
</dbReference>
<protein>
    <recommendedName>
        <fullName evidence="1">Methyltransferase type 11 domain-containing protein</fullName>
    </recommendedName>
</protein>
<feature type="domain" description="Methyltransferase type 11" evidence="1">
    <location>
        <begin position="48"/>
        <end position="139"/>
    </location>
</feature>
<evidence type="ECO:0000313" key="3">
    <source>
        <dbReference type="Proteomes" id="UP000503011"/>
    </source>
</evidence>
<organism evidence="2 3">
    <name type="scientific">Phytohabitans suffuscus</name>
    <dbReference type="NCBI Taxonomy" id="624315"/>
    <lineage>
        <taxon>Bacteria</taxon>
        <taxon>Bacillati</taxon>
        <taxon>Actinomycetota</taxon>
        <taxon>Actinomycetes</taxon>
        <taxon>Micromonosporales</taxon>
        <taxon>Micromonosporaceae</taxon>
    </lineage>
</organism>
<sequence length="259" mass="28214">MVTQRDPIGDHFDARASHYAQGHSWVTDSVSLEPILSLLAHCASGVAVEIGAGSGAVASAIAESPVRLRSYLGVDASPSMVRRHVAHAPAVVGDAHHLPVASGRVDVVICRQSFHYLRSPDVALAEVSRVLGPGGRLLIAQIVPFQERLDEAWWATGMSIRQPLRRHLWTGARLCDAVTGAGFYVESVADLRRRTSLNQWMDRYPLGPAARGALVRHFAMTPPPVKALRAFDESGGDVAYDLRWIFITTRASRTSRRPS</sequence>
<reference evidence="2 3" key="1">
    <citation type="submission" date="2020-03" db="EMBL/GenBank/DDBJ databases">
        <title>Whole genome shotgun sequence of Phytohabitans suffuscus NBRC 105367.</title>
        <authorList>
            <person name="Komaki H."/>
            <person name="Tamura T."/>
        </authorList>
    </citation>
    <scope>NUCLEOTIDE SEQUENCE [LARGE SCALE GENOMIC DNA]</scope>
    <source>
        <strain evidence="2 3">NBRC 105367</strain>
    </source>
</reference>
<evidence type="ECO:0000313" key="2">
    <source>
        <dbReference type="EMBL" id="BCB83712.1"/>
    </source>
</evidence>